<dbReference type="STRING" id="1313304.CALK_1724"/>
<dbReference type="AlphaFoldDB" id="U7D8H2"/>
<dbReference type="PANTHER" id="PTHR24220">
    <property type="entry name" value="IMPORT ATP-BINDING PROTEIN"/>
    <property type="match status" value="1"/>
</dbReference>
<dbReference type="InterPro" id="IPR017871">
    <property type="entry name" value="ABC_transporter-like_CS"/>
</dbReference>
<dbReference type="EMBL" id="ASJR01000014">
    <property type="protein sequence ID" value="ERP31377.1"/>
    <property type="molecule type" value="Genomic_DNA"/>
</dbReference>
<evidence type="ECO:0000259" key="5">
    <source>
        <dbReference type="PROSITE" id="PS50893"/>
    </source>
</evidence>
<dbReference type="GO" id="GO:0005886">
    <property type="term" value="C:plasma membrane"/>
    <property type="evidence" value="ECO:0007669"/>
    <property type="project" value="TreeGrafter"/>
</dbReference>
<dbReference type="CDD" id="cd03255">
    <property type="entry name" value="ABC_MJ0796_LolCDE_FtsE"/>
    <property type="match status" value="1"/>
</dbReference>
<dbReference type="FunFam" id="3.40.50.300:FF:000032">
    <property type="entry name" value="Export ABC transporter ATP-binding protein"/>
    <property type="match status" value="1"/>
</dbReference>
<dbReference type="InterPro" id="IPR017911">
    <property type="entry name" value="MacB-like_ATP-bd"/>
</dbReference>
<proteinExistence type="inferred from homology"/>
<dbReference type="GO" id="GO:0022857">
    <property type="term" value="F:transmembrane transporter activity"/>
    <property type="evidence" value="ECO:0007669"/>
    <property type="project" value="UniProtKB-ARBA"/>
</dbReference>
<dbReference type="InterPro" id="IPR015854">
    <property type="entry name" value="ABC_transpr_LolD-like"/>
</dbReference>
<keyword evidence="1" id="KW-0813">Transport</keyword>
<dbReference type="InterPro" id="IPR003439">
    <property type="entry name" value="ABC_transporter-like_ATP-bd"/>
</dbReference>
<dbReference type="OrthoDB" id="9809450at2"/>
<comment type="similarity">
    <text evidence="4">Belongs to the ABC transporter superfamily. Macrolide exporter (TC 3.A.1.122) family.</text>
</comment>
<dbReference type="GO" id="GO:0016887">
    <property type="term" value="F:ATP hydrolysis activity"/>
    <property type="evidence" value="ECO:0007669"/>
    <property type="project" value="InterPro"/>
</dbReference>
<dbReference type="SMART" id="SM00382">
    <property type="entry name" value="AAA"/>
    <property type="match status" value="1"/>
</dbReference>
<evidence type="ECO:0000256" key="2">
    <source>
        <dbReference type="ARBA" id="ARBA00022741"/>
    </source>
</evidence>
<dbReference type="SUPFAM" id="SSF52540">
    <property type="entry name" value="P-loop containing nucleoside triphosphate hydrolases"/>
    <property type="match status" value="1"/>
</dbReference>
<gene>
    <name evidence="6" type="ORF">CALK_1724</name>
</gene>
<evidence type="ECO:0000313" key="6">
    <source>
        <dbReference type="EMBL" id="ERP31377.1"/>
    </source>
</evidence>
<dbReference type="InterPro" id="IPR027417">
    <property type="entry name" value="P-loop_NTPase"/>
</dbReference>
<protein>
    <submittedName>
        <fullName evidence="6">ABC-type transport system, lipoprotein releasing system, ATP-binding protein</fullName>
    </submittedName>
</protein>
<keyword evidence="7" id="KW-1185">Reference proteome</keyword>
<dbReference type="PANTHER" id="PTHR24220:SF86">
    <property type="entry name" value="ABC TRANSPORTER ABCH.1"/>
    <property type="match status" value="1"/>
</dbReference>
<organism evidence="6 7">
    <name type="scientific">Chitinivibrio alkaliphilus ACht1</name>
    <dbReference type="NCBI Taxonomy" id="1313304"/>
    <lineage>
        <taxon>Bacteria</taxon>
        <taxon>Pseudomonadati</taxon>
        <taxon>Fibrobacterota</taxon>
        <taxon>Chitinivibrionia</taxon>
        <taxon>Chitinivibrionales</taxon>
        <taxon>Chitinivibrionaceae</taxon>
        <taxon>Chitinivibrio</taxon>
    </lineage>
</organism>
<reference evidence="6 7" key="1">
    <citation type="journal article" date="2013" name="Environ. Microbiol.">
        <title>Genome analysis of Chitinivibrio alkaliphilus gen. nov., sp. nov., a novel extremely haloalkaliphilic anaerobic chitinolytic bacterium from the candidate phylum Termite Group 3.</title>
        <authorList>
            <person name="Sorokin D.Y."/>
            <person name="Gumerov V.M."/>
            <person name="Rakitin A.L."/>
            <person name="Beletsky A.V."/>
            <person name="Damste J.S."/>
            <person name="Muyzer G."/>
            <person name="Mardanov A.V."/>
            <person name="Ravin N.V."/>
        </authorList>
    </citation>
    <scope>NUCLEOTIDE SEQUENCE [LARGE SCALE GENOMIC DNA]</scope>
    <source>
        <strain evidence="6 7">ACht1</strain>
    </source>
</reference>
<feature type="domain" description="ABC transporter" evidence="5">
    <location>
        <begin position="5"/>
        <end position="220"/>
    </location>
</feature>
<accession>U7D8H2</accession>
<dbReference type="PROSITE" id="PS50893">
    <property type="entry name" value="ABC_TRANSPORTER_2"/>
    <property type="match status" value="1"/>
</dbReference>
<comment type="caution">
    <text evidence="6">The sequence shown here is derived from an EMBL/GenBank/DDBJ whole genome shotgun (WGS) entry which is preliminary data.</text>
</comment>
<dbReference type="eggNOG" id="COG1136">
    <property type="taxonomic scope" value="Bacteria"/>
</dbReference>
<dbReference type="GO" id="GO:0098796">
    <property type="term" value="C:membrane protein complex"/>
    <property type="evidence" value="ECO:0007669"/>
    <property type="project" value="UniProtKB-ARBA"/>
</dbReference>
<keyword evidence="2" id="KW-0547">Nucleotide-binding</keyword>
<evidence type="ECO:0000313" key="7">
    <source>
        <dbReference type="Proteomes" id="UP000017148"/>
    </source>
</evidence>
<evidence type="ECO:0000256" key="4">
    <source>
        <dbReference type="ARBA" id="ARBA00038388"/>
    </source>
</evidence>
<evidence type="ECO:0000256" key="1">
    <source>
        <dbReference type="ARBA" id="ARBA00022448"/>
    </source>
</evidence>
<dbReference type="InterPro" id="IPR003593">
    <property type="entry name" value="AAA+_ATPase"/>
</dbReference>
<keyword evidence="3 6" id="KW-0067">ATP-binding</keyword>
<dbReference type="Pfam" id="PF00005">
    <property type="entry name" value="ABC_tran"/>
    <property type="match status" value="1"/>
</dbReference>
<evidence type="ECO:0000256" key="3">
    <source>
        <dbReference type="ARBA" id="ARBA00022840"/>
    </source>
</evidence>
<dbReference type="PATRIC" id="fig|1313304.3.peg.1637"/>
<dbReference type="Proteomes" id="UP000017148">
    <property type="component" value="Unassembled WGS sequence"/>
</dbReference>
<name>U7D8H2_9BACT</name>
<dbReference type="RefSeq" id="WP_022637162.1">
    <property type="nucleotide sequence ID" value="NZ_ASJR01000014.1"/>
</dbReference>
<keyword evidence="6" id="KW-0449">Lipoprotein</keyword>
<dbReference type="PROSITE" id="PS00211">
    <property type="entry name" value="ABC_TRANSPORTER_1"/>
    <property type="match status" value="1"/>
</dbReference>
<dbReference type="Gene3D" id="3.40.50.300">
    <property type="entry name" value="P-loop containing nucleotide triphosphate hydrolases"/>
    <property type="match status" value="1"/>
</dbReference>
<sequence>MSNIITLDGVTKIYKRGIEEVHALDGISLSIAAGEYTAICGPSGSGKTTLLNVAGCMDHPTAGRVFVENQEVEAGSEAVLGEIRRSTIGFVFQQFFLIPTLTVQQNVALPLLFSHHKKEEEEIAEILRRVGLGHRMKHLPRELSGGEMQRVAVARSLVNDPKVILADEPTGNLDTKNAEAVIELFEDLNSGGIAVIMVTHNTELAKRCGKVVSLEDGKIIS</sequence>
<dbReference type="GO" id="GO:0005524">
    <property type="term" value="F:ATP binding"/>
    <property type="evidence" value="ECO:0007669"/>
    <property type="project" value="UniProtKB-KW"/>
</dbReference>